<dbReference type="Proteomes" id="UP000256379">
    <property type="component" value="Unassembled WGS sequence"/>
</dbReference>
<dbReference type="RefSeq" id="WP_115544045.1">
    <property type="nucleotide sequence ID" value="NZ_NXLQ01000169.1"/>
</dbReference>
<proteinExistence type="predicted"/>
<keyword evidence="3" id="KW-1185">Reference proteome</keyword>
<keyword evidence="1" id="KW-0812">Transmembrane</keyword>
<keyword evidence="1" id="KW-0472">Membrane</keyword>
<feature type="non-terminal residue" evidence="2">
    <location>
        <position position="1"/>
    </location>
</feature>
<dbReference type="AlphaFoldDB" id="A0A3D8I1G9"/>
<organism evidence="2 3">
    <name type="scientific">Helicobacter didelphidarum</name>
    <dbReference type="NCBI Taxonomy" id="2040648"/>
    <lineage>
        <taxon>Bacteria</taxon>
        <taxon>Pseudomonadati</taxon>
        <taxon>Campylobacterota</taxon>
        <taxon>Epsilonproteobacteria</taxon>
        <taxon>Campylobacterales</taxon>
        <taxon>Helicobacteraceae</taxon>
        <taxon>Helicobacter</taxon>
    </lineage>
</organism>
<comment type="caution">
    <text evidence="2">The sequence shown here is derived from an EMBL/GenBank/DDBJ whole genome shotgun (WGS) entry which is preliminary data.</text>
</comment>
<evidence type="ECO:0000313" key="2">
    <source>
        <dbReference type="EMBL" id="RDU58927.1"/>
    </source>
</evidence>
<evidence type="ECO:0000313" key="3">
    <source>
        <dbReference type="Proteomes" id="UP000256379"/>
    </source>
</evidence>
<keyword evidence="1" id="KW-1133">Transmembrane helix</keyword>
<evidence type="ECO:0000256" key="1">
    <source>
        <dbReference type="SAM" id="Phobius"/>
    </source>
</evidence>
<protein>
    <submittedName>
        <fullName evidence="2">Uncharacterized protein</fullName>
    </submittedName>
</protein>
<reference evidence="2 3" key="1">
    <citation type="submission" date="2018-04" db="EMBL/GenBank/DDBJ databases">
        <title>Novel Campyloabacter and Helicobacter Species and Strains.</title>
        <authorList>
            <person name="Mannion A.J."/>
            <person name="Shen Z."/>
            <person name="Fox J.G."/>
        </authorList>
    </citation>
    <scope>NUCLEOTIDE SEQUENCE [LARGE SCALE GENOMIC DNA]</scope>
    <source>
        <strain evidence="2 3">MIT 17-337</strain>
    </source>
</reference>
<gene>
    <name evidence="2" type="ORF">CQA53_11745</name>
</gene>
<feature type="transmembrane region" description="Helical" evidence="1">
    <location>
        <begin position="45"/>
        <end position="63"/>
    </location>
</feature>
<sequence length="199" mass="23557">DSHNDEMVFEVKYKLGLWDYCVNIFFFIPFSCLLVYAGTSLVIEYVSLIIFILIGAMGIFLITDDIIYLRKNRFYITNQGIGFERRHWWRMQKGFFRFGEVGMMHHVDVRRYMRSLQYDFVIFPIDSQVRKNIIGEAVIKSKNKLRIQILNNGIDIPLNFIRQKTKEALESQGKSVQFFEDFFGTRWVIFGKGSDDESK</sequence>
<dbReference type="EMBL" id="NXLQ01000169">
    <property type="protein sequence ID" value="RDU58927.1"/>
    <property type="molecule type" value="Genomic_DNA"/>
</dbReference>
<accession>A0A3D8I1G9</accession>
<name>A0A3D8I1G9_9HELI</name>
<feature type="transmembrane region" description="Helical" evidence="1">
    <location>
        <begin position="20"/>
        <end position="39"/>
    </location>
</feature>